<protein>
    <submittedName>
        <fullName evidence="3">Surface antigen family protein</fullName>
    </submittedName>
</protein>
<proteinExistence type="predicted"/>
<reference evidence="3 4" key="1">
    <citation type="submission" date="2015-01" db="EMBL/GenBank/DDBJ databases">
        <title>Genome Sequencing of Rickettsiales.</title>
        <authorList>
            <person name="Daugherty S.C."/>
            <person name="Su Q."/>
            <person name="Abolude K."/>
            <person name="Beier-Sexton M."/>
            <person name="Carlyon J.A."/>
            <person name="Carter R."/>
            <person name="Day N.P."/>
            <person name="Dumler S.J."/>
            <person name="Dyachenko V."/>
            <person name="Godinez A."/>
            <person name="Kurtti T.J."/>
            <person name="Lichay M."/>
            <person name="Mullins K.E."/>
            <person name="Ott S."/>
            <person name="Pappas-Brown V."/>
            <person name="Paris D.H."/>
            <person name="Patel P."/>
            <person name="Richards A.L."/>
            <person name="Sadzewicz L."/>
            <person name="Sears K."/>
            <person name="Seidman D."/>
            <person name="Sengamalay N."/>
            <person name="Stenos J."/>
            <person name="Tallon L.J."/>
            <person name="Vincent G."/>
            <person name="Fraser C.M."/>
            <person name="Munderloh U."/>
            <person name="Dunning-Hotopp J.C."/>
        </authorList>
    </citation>
    <scope>NUCLEOTIDE SEQUENCE [LARGE SCALE GENOMIC DNA]</scope>
    <source>
        <strain evidence="3 4">ApNP</strain>
    </source>
</reference>
<dbReference type="PATRIC" id="fig|1359153.3.peg.1302"/>
<accession>A0A0F3NGC4</accession>
<evidence type="ECO:0000313" key="3">
    <source>
        <dbReference type="EMBL" id="KJV67075.1"/>
    </source>
</evidence>
<dbReference type="EMBL" id="LANW01000001">
    <property type="protein sequence ID" value="KJV67075.1"/>
    <property type="molecule type" value="Genomic_DNA"/>
</dbReference>
<dbReference type="Pfam" id="PF01617">
    <property type="entry name" value="Surface_Ag_2"/>
    <property type="match status" value="2"/>
</dbReference>
<dbReference type="AlphaFoldDB" id="A0A0F3NGC4"/>
<dbReference type="Proteomes" id="UP000033385">
    <property type="component" value="Unassembled WGS sequence"/>
</dbReference>
<evidence type="ECO:0000313" key="4">
    <source>
        <dbReference type="Proteomes" id="UP000033385"/>
    </source>
</evidence>
<feature type="domain" description="Msp4/OMP-like" evidence="2">
    <location>
        <begin position="27"/>
        <end position="143"/>
    </location>
</feature>
<dbReference type="InterPro" id="IPR002566">
    <property type="entry name" value="Msp4_OMP-like"/>
</dbReference>
<name>A0A0F3NGC4_ANAPH</name>
<sequence length="399" mass="42550">MMSMAIVMAGNDVRAHDDVSALDTGGAGYFYVGLDYSPAFSKIRDFSIRESNGETKAVYPYLKDGKSVKLESNKFDWNTPDPRIGFKDNMLVAMEGSVGYGIGGARVELEIGYERFKTKGIRDSGSKEDEADTVYLLAKELAYDVVTGQTDNLTAALAKTSGKDIVQFAKAVGVSHSGIGKKVCVTKTDGTNKKYGVYGAKAGTGNTTDNITAVCGGRGANHSDTGAEEEKLAEFITKTLLGDGSKNWPTSTKKDNTPADDKNDNAKAVAGDLTKKLTSEEKTIVAGLLAKTIEGGEVVEIRAVSSTSVMVNACYDLLSEGLGVVPHACVGLEGNSVGVVDITIPTLDPVDFLVLGCHIHTNITPLHVSRERCNTPETLKNTRNPRASIYAFYDTKSKT</sequence>
<evidence type="ECO:0000259" key="2">
    <source>
        <dbReference type="Pfam" id="PF01617"/>
    </source>
</evidence>
<feature type="domain" description="Msp4/OMP-like" evidence="2">
    <location>
        <begin position="284"/>
        <end position="344"/>
    </location>
</feature>
<organism evidence="3 4">
    <name type="scientific">Anaplasma phagocytophilum str. ApNP</name>
    <dbReference type="NCBI Taxonomy" id="1359153"/>
    <lineage>
        <taxon>Bacteria</taxon>
        <taxon>Pseudomonadati</taxon>
        <taxon>Pseudomonadota</taxon>
        <taxon>Alphaproteobacteria</taxon>
        <taxon>Rickettsiales</taxon>
        <taxon>Anaplasmataceae</taxon>
        <taxon>Anaplasma</taxon>
        <taxon>phagocytophilum group</taxon>
    </lineage>
</organism>
<comment type="caution">
    <text evidence="3">The sequence shown here is derived from an EMBL/GenBank/DDBJ whole genome shotgun (WGS) entry which is preliminary data.</text>
</comment>
<evidence type="ECO:0000256" key="1">
    <source>
        <dbReference type="SAM" id="MobiDB-lite"/>
    </source>
</evidence>
<feature type="compositionally biased region" description="Basic and acidic residues" evidence="1">
    <location>
        <begin position="252"/>
        <end position="265"/>
    </location>
</feature>
<feature type="region of interest" description="Disordered" evidence="1">
    <location>
        <begin position="244"/>
        <end position="265"/>
    </location>
</feature>
<gene>
    <name evidence="3" type="ORF">APHNP_1268</name>
</gene>